<feature type="domain" description="CT398-like coiled coil hairpin" evidence="3">
    <location>
        <begin position="11"/>
        <end position="186"/>
    </location>
</feature>
<feature type="domain" description="C4-type zinc ribbon" evidence="2">
    <location>
        <begin position="198"/>
        <end position="230"/>
    </location>
</feature>
<organism evidence="4 5">
    <name type="scientific">candidate division NPL-UPA2 bacterium Unc8</name>
    <dbReference type="NCBI Taxonomy" id="1980939"/>
    <lineage>
        <taxon>Bacteria</taxon>
    </lineage>
</organism>
<dbReference type="Gene3D" id="1.10.287.1490">
    <property type="match status" value="1"/>
</dbReference>
<feature type="coiled-coil region" evidence="1">
    <location>
        <begin position="39"/>
        <end position="145"/>
    </location>
</feature>
<keyword evidence="1" id="KW-0175">Coiled coil</keyword>
<reference evidence="4 5" key="1">
    <citation type="submission" date="2018-08" db="EMBL/GenBank/DDBJ databases">
        <title>Draft genome of candidate division NPL-UPA2 bacterium Unc8 that adapted to ultra-basic serpentinizing groundwater.</title>
        <authorList>
            <person name="Ishii S."/>
            <person name="Suzuki S."/>
            <person name="Nealson K.H."/>
        </authorList>
    </citation>
    <scope>NUCLEOTIDE SEQUENCE [LARGE SCALE GENOMIC DNA]</scope>
    <source>
        <strain evidence="4">Unc8</strain>
    </source>
</reference>
<dbReference type="PANTHER" id="PTHR39082">
    <property type="entry name" value="PHOSPHOLIPASE C-BETA-2-RELATED"/>
    <property type="match status" value="1"/>
</dbReference>
<proteinExistence type="predicted"/>
<dbReference type="PANTHER" id="PTHR39082:SF1">
    <property type="entry name" value="SCAVENGER RECEPTOR CLASS A MEMBER 3"/>
    <property type="match status" value="1"/>
</dbReference>
<dbReference type="AlphaFoldDB" id="A0A399FW62"/>
<dbReference type="InterPro" id="IPR052376">
    <property type="entry name" value="Oxidative_Scav/Glycosyltrans"/>
</dbReference>
<protein>
    <submittedName>
        <fullName evidence="4">Uncharacterized protein</fullName>
    </submittedName>
</protein>
<gene>
    <name evidence="4" type="ORF">B9J77_01200</name>
</gene>
<evidence type="ECO:0000256" key="1">
    <source>
        <dbReference type="SAM" id="Coils"/>
    </source>
</evidence>
<name>A0A399FW62_UNCN2</name>
<evidence type="ECO:0000313" key="4">
    <source>
        <dbReference type="EMBL" id="RII00668.1"/>
    </source>
</evidence>
<dbReference type="Proteomes" id="UP000266287">
    <property type="component" value="Unassembled WGS sequence"/>
</dbReference>
<dbReference type="InterPro" id="IPR003743">
    <property type="entry name" value="Zf-RING_7"/>
</dbReference>
<evidence type="ECO:0000313" key="5">
    <source>
        <dbReference type="Proteomes" id="UP000266287"/>
    </source>
</evidence>
<accession>A0A399FW62</accession>
<comment type="caution">
    <text evidence="4">The sequence shown here is derived from an EMBL/GenBank/DDBJ whole genome shotgun (WGS) entry which is preliminary data.</text>
</comment>
<evidence type="ECO:0000259" key="2">
    <source>
        <dbReference type="Pfam" id="PF02591"/>
    </source>
</evidence>
<dbReference type="Pfam" id="PF02591">
    <property type="entry name" value="Zn_ribbon_9"/>
    <property type="match status" value="1"/>
</dbReference>
<evidence type="ECO:0000259" key="3">
    <source>
        <dbReference type="Pfam" id="PF24481"/>
    </source>
</evidence>
<dbReference type="InterPro" id="IPR056003">
    <property type="entry name" value="CT398_CC_hairpin"/>
</dbReference>
<dbReference type="EMBL" id="NDHY01000002">
    <property type="protein sequence ID" value="RII00668.1"/>
    <property type="molecule type" value="Genomic_DNA"/>
</dbReference>
<dbReference type="Pfam" id="PF24481">
    <property type="entry name" value="CT398_CC"/>
    <property type="match status" value="1"/>
</dbReference>
<sequence>MQKEIKSLLELQEIDMKIQKLEKDIALIPGDILEFRKIIAEIKKNLAGIEAKLEETEKEERHYERILRAKENDLNKYRSQIHEIKTNKEYSALMIEIDNLQQENSQLEDKILTFLEERDGLLHLIKDEKMKLAADGERLKRKEEENCQRIKELEKIREPEIEKREGLSRNIEKPLLESYERIRKAKKGMALTPVEGNVCCGCFTEIPYQTVNEVIKGNKLIVCERCSRMLYWKENG</sequence>